<dbReference type="RefSeq" id="WP_251967206.1">
    <property type="nucleotide sequence ID" value="NZ_CP146284.1"/>
</dbReference>
<keyword evidence="8" id="KW-1185">Reference proteome</keyword>
<keyword evidence="2" id="KW-1277">Toxin-antitoxin system</keyword>
<evidence type="ECO:0000256" key="4">
    <source>
        <dbReference type="ARBA" id="ARBA00023315"/>
    </source>
</evidence>
<sequence>MKIIPLTSDYEMKSFNCGDAELDGFLLHDAKAFDEKRLAKTFLLDDNDVLVGYFSLFNDKIAKQDVSKAVWRKIKKLFPHSKHFGSYPAVKIGRFAISIHYQSQGIGNDLMSELKYRLRQECGYSTFRFLTVDAYLEAIPFYERNGFKRLDPEEMTGNTRAMFFDMLQLDF</sequence>
<dbReference type="PANTHER" id="PTHR36449:SF1">
    <property type="entry name" value="ACETYLTRANSFERASE"/>
    <property type="match status" value="1"/>
</dbReference>
<dbReference type="InterPro" id="IPR000182">
    <property type="entry name" value="GNAT_dom"/>
</dbReference>
<dbReference type="SUPFAM" id="SSF55729">
    <property type="entry name" value="Acyl-CoA N-acyltransferases (Nat)"/>
    <property type="match status" value="1"/>
</dbReference>
<evidence type="ECO:0000313" key="8">
    <source>
        <dbReference type="Proteomes" id="UP001320603"/>
    </source>
</evidence>
<dbReference type="EC" id="2.3.1.-" evidence="7"/>
<dbReference type="GO" id="GO:0016746">
    <property type="term" value="F:acyltransferase activity"/>
    <property type="evidence" value="ECO:0007669"/>
    <property type="project" value="UniProtKB-KW"/>
</dbReference>
<organism evidence="7 8">
    <name type="scientific">Parabacteroides absconsus</name>
    <dbReference type="NCBI Taxonomy" id="2951805"/>
    <lineage>
        <taxon>Bacteria</taxon>
        <taxon>Pseudomonadati</taxon>
        <taxon>Bacteroidota</taxon>
        <taxon>Bacteroidia</taxon>
        <taxon>Bacteroidales</taxon>
        <taxon>Tannerellaceae</taxon>
        <taxon>Parabacteroides</taxon>
    </lineage>
</organism>
<evidence type="ECO:0000256" key="5">
    <source>
        <dbReference type="ARBA" id="ARBA00049880"/>
    </source>
</evidence>
<proteinExistence type="predicted"/>
<comment type="catalytic activity">
    <reaction evidence="5">
        <text>glycyl-tRNA(Gly) + acetyl-CoA = N-acetylglycyl-tRNA(Gly) + CoA + H(+)</text>
        <dbReference type="Rhea" id="RHEA:81867"/>
        <dbReference type="Rhea" id="RHEA-COMP:9683"/>
        <dbReference type="Rhea" id="RHEA-COMP:19766"/>
        <dbReference type="ChEBI" id="CHEBI:15378"/>
        <dbReference type="ChEBI" id="CHEBI:57287"/>
        <dbReference type="ChEBI" id="CHEBI:57288"/>
        <dbReference type="ChEBI" id="CHEBI:78522"/>
        <dbReference type="ChEBI" id="CHEBI:232036"/>
    </reaction>
</comment>
<dbReference type="Gene3D" id="3.40.630.30">
    <property type="match status" value="1"/>
</dbReference>
<dbReference type="EMBL" id="CP146284">
    <property type="protein sequence ID" value="WWV66024.1"/>
    <property type="molecule type" value="Genomic_DNA"/>
</dbReference>
<evidence type="ECO:0000256" key="2">
    <source>
        <dbReference type="ARBA" id="ARBA00022649"/>
    </source>
</evidence>
<gene>
    <name evidence="7" type="ORF">NEE14_013660</name>
</gene>
<keyword evidence="3 7" id="KW-0808">Transferase</keyword>
<keyword evidence="1" id="KW-0678">Repressor</keyword>
<dbReference type="PANTHER" id="PTHR36449">
    <property type="entry name" value="ACETYLTRANSFERASE-RELATED"/>
    <property type="match status" value="1"/>
</dbReference>
<dbReference type="InterPro" id="IPR016181">
    <property type="entry name" value="Acyl_CoA_acyltransferase"/>
</dbReference>
<keyword evidence="4 7" id="KW-0012">Acyltransferase</keyword>
<reference evidence="7 8" key="1">
    <citation type="submission" date="2024-02" db="EMBL/GenBank/DDBJ databases">
        <title>Whole genome sequencing of Parabacteroides sp. AD58.</title>
        <authorList>
            <person name="Chaplin A.V."/>
            <person name="Pikina A.P."/>
            <person name="Sokolova S.R."/>
            <person name="Korostin D.O."/>
            <person name="Efimov B.A."/>
        </authorList>
    </citation>
    <scope>NUCLEOTIDE SEQUENCE [LARGE SCALE GENOMIC DNA]</scope>
    <source>
        <strain evidence="7 8">AD58</strain>
    </source>
</reference>
<accession>A0ABZ2IPB1</accession>
<evidence type="ECO:0000259" key="6">
    <source>
        <dbReference type="PROSITE" id="PS51186"/>
    </source>
</evidence>
<dbReference type="Pfam" id="PF13673">
    <property type="entry name" value="Acetyltransf_10"/>
    <property type="match status" value="1"/>
</dbReference>
<protein>
    <submittedName>
        <fullName evidence="7">GNAT family N-acetyltransferase</fullName>
        <ecNumber evidence="7">2.3.1.-</ecNumber>
    </submittedName>
</protein>
<dbReference type="Proteomes" id="UP001320603">
    <property type="component" value="Chromosome"/>
</dbReference>
<evidence type="ECO:0000256" key="1">
    <source>
        <dbReference type="ARBA" id="ARBA00022491"/>
    </source>
</evidence>
<evidence type="ECO:0000313" key="7">
    <source>
        <dbReference type="EMBL" id="WWV66024.1"/>
    </source>
</evidence>
<name>A0ABZ2IPB1_9BACT</name>
<dbReference type="PROSITE" id="PS51186">
    <property type="entry name" value="GNAT"/>
    <property type="match status" value="1"/>
</dbReference>
<evidence type="ECO:0000256" key="3">
    <source>
        <dbReference type="ARBA" id="ARBA00022679"/>
    </source>
</evidence>
<feature type="domain" description="N-acetyltransferase" evidence="6">
    <location>
        <begin position="1"/>
        <end position="170"/>
    </location>
</feature>